<dbReference type="GO" id="GO:0004146">
    <property type="term" value="F:dihydrofolate reductase activity"/>
    <property type="evidence" value="ECO:0007669"/>
    <property type="project" value="UniProtKB-EC"/>
</dbReference>
<dbReference type="GO" id="GO:0005739">
    <property type="term" value="C:mitochondrion"/>
    <property type="evidence" value="ECO:0007669"/>
    <property type="project" value="TreeGrafter"/>
</dbReference>
<feature type="domain" description="DHFR" evidence="9">
    <location>
        <begin position="3"/>
        <end position="111"/>
    </location>
</feature>
<dbReference type="SUPFAM" id="SSF53597">
    <property type="entry name" value="Dihydrofolate reductase-like"/>
    <property type="match status" value="1"/>
</dbReference>
<dbReference type="GO" id="GO:0006730">
    <property type="term" value="P:one-carbon metabolic process"/>
    <property type="evidence" value="ECO:0007669"/>
    <property type="project" value="UniProtKB-KW"/>
</dbReference>
<evidence type="ECO:0000256" key="6">
    <source>
        <dbReference type="ARBA" id="ARBA00023002"/>
    </source>
</evidence>
<sequence length="111" mass="12638">MSSFTLIAAALADTNGIGFQNDLPWRLPNELRYFQRVTTWLGRRDGSAYPSQEQQQQQKENGKDSAEDAPWNAVIMGRKTWDSMPDGFRPLKNRINIVLTSDQALIPSIER</sequence>
<evidence type="ECO:0000256" key="2">
    <source>
        <dbReference type="ARBA" id="ARBA00012856"/>
    </source>
</evidence>
<comment type="caution">
    <text evidence="10">The sequence shown here is derived from an EMBL/GenBank/DDBJ whole genome shotgun (WGS) entry which is preliminary data.</text>
</comment>
<dbReference type="PANTHER" id="PTHR48069:SF3">
    <property type="entry name" value="DIHYDROFOLATE REDUCTASE"/>
    <property type="match status" value="1"/>
</dbReference>
<comment type="pathway">
    <text evidence="1">Cofactor biosynthesis; tetrahydrofolate biosynthesis; 5,6,7,8-tetrahydrofolate from 7,8-dihydrofolate: step 1/1.</text>
</comment>
<protein>
    <recommendedName>
        <fullName evidence="3">Dihydrofolate reductase</fullName>
        <ecNumber evidence="2">1.5.1.3</ecNumber>
    </recommendedName>
</protein>
<keyword evidence="11" id="KW-1185">Reference proteome</keyword>
<evidence type="ECO:0000259" key="9">
    <source>
        <dbReference type="PROSITE" id="PS51330"/>
    </source>
</evidence>
<accession>A0A507DYL3</accession>
<dbReference type="GO" id="GO:0046655">
    <property type="term" value="P:folic acid metabolic process"/>
    <property type="evidence" value="ECO:0007669"/>
    <property type="project" value="TreeGrafter"/>
</dbReference>
<dbReference type="InterPro" id="IPR024072">
    <property type="entry name" value="DHFR-like_dom_sf"/>
</dbReference>
<dbReference type="InterPro" id="IPR001796">
    <property type="entry name" value="DHFR_dom"/>
</dbReference>
<dbReference type="CDD" id="cd00209">
    <property type="entry name" value="DHFR"/>
    <property type="match status" value="1"/>
</dbReference>
<dbReference type="Gene3D" id="3.40.430.10">
    <property type="entry name" value="Dihydrofolate Reductase, subunit A"/>
    <property type="match status" value="1"/>
</dbReference>
<evidence type="ECO:0000313" key="11">
    <source>
        <dbReference type="Proteomes" id="UP000318582"/>
    </source>
</evidence>
<dbReference type="Pfam" id="PF00186">
    <property type="entry name" value="DHFR_1"/>
    <property type="match status" value="2"/>
</dbReference>
<evidence type="ECO:0000256" key="7">
    <source>
        <dbReference type="RuleBase" id="RU004474"/>
    </source>
</evidence>
<keyword evidence="4" id="KW-0554">One-carbon metabolism</keyword>
<comment type="similarity">
    <text evidence="7">Belongs to the dihydrofolate reductase family.</text>
</comment>
<dbReference type="InterPro" id="IPR012259">
    <property type="entry name" value="DHFR"/>
</dbReference>
<dbReference type="Proteomes" id="UP000318582">
    <property type="component" value="Unassembled WGS sequence"/>
</dbReference>
<proteinExistence type="inferred from homology"/>
<dbReference type="EMBL" id="QEAQ01000081">
    <property type="protein sequence ID" value="TPX56235.1"/>
    <property type="molecule type" value="Genomic_DNA"/>
</dbReference>
<reference evidence="10 11" key="1">
    <citation type="journal article" date="2019" name="Sci. Rep.">
        <title>Comparative genomics of chytrid fungi reveal insights into the obligate biotrophic and pathogenic lifestyle of Synchytrium endobioticum.</title>
        <authorList>
            <person name="van de Vossenberg B.T.L.H."/>
            <person name="Warris S."/>
            <person name="Nguyen H.D.T."/>
            <person name="van Gent-Pelzer M.P.E."/>
            <person name="Joly D.L."/>
            <person name="van de Geest H.C."/>
            <person name="Bonants P.J.M."/>
            <person name="Smith D.S."/>
            <person name="Levesque C.A."/>
            <person name="van der Lee T.A.J."/>
        </authorList>
    </citation>
    <scope>NUCLEOTIDE SEQUENCE [LARGE SCALE GENOMIC DNA]</scope>
    <source>
        <strain evidence="10 11">CBS 809.83</strain>
    </source>
</reference>
<dbReference type="GO" id="GO:0050661">
    <property type="term" value="F:NADP binding"/>
    <property type="evidence" value="ECO:0007669"/>
    <property type="project" value="InterPro"/>
</dbReference>
<evidence type="ECO:0000256" key="4">
    <source>
        <dbReference type="ARBA" id="ARBA00022563"/>
    </source>
</evidence>
<dbReference type="AlphaFoldDB" id="A0A507DYL3"/>
<evidence type="ECO:0000256" key="5">
    <source>
        <dbReference type="ARBA" id="ARBA00022857"/>
    </source>
</evidence>
<organism evidence="10 11">
    <name type="scientific">Powellomyces hirtus</name>
    <dbReference type="NCBI Taxonomy" id="109895"/>
    <lineage>
        <taxon>Eukaryota</taxon>
        <taxon>Fungi</taxon>
        <taxon>Fungi incertae sedis</taxon>
        <taxon>Chytridiomycota</taxon>
        <taxon>Chytridiomycota incertae sedis</taxon>
        <taxon>Chytridiomycetes</taxon>
        <taxon>Spizellomycetales</taxon>
        <taxon>Powellomycetaceae</taxon>
        <taxon>Powellomyces</taxon>
    </lineage>
</organism>
<name>A0A507DYL3_9FUNG</name>
<evidence type="ECO:0000256" key="8">
    <source>
        <dbReference type="SAM" id="MobiDB-lite"/>
    </source>
</evidence>
<keyword evidence="6" id="KW-0560">Oxidoreductase</keyword>
<evidence type="ECO:0000313" key="10">
    <source>
        <dbReference type="EMBL" id="TPX56235.1"/>
    </source>
</evidence>
<dbReference type="PROSITE" id="PS00075">
    <property type="entry name" value="DHFR_1"/>
    <property type="match status" value="1"/>
</dbReference>
<dbReference type="STRING" id="109895.A0A507DYL3"/>
<gene>
    <name evidence="10" type="primary">DFR1</name>
    <name evidence="10" type="ORF">PhCBS80983_g04697</name>
</gene>
<dbReference type="GO" id="GO:0046452">
    <property type="term" value="P:dihydrofolate metabolic process"/>
    <property type="evidence" value="ECO:0007669"/>
    <property type="project" value="TreeGrafter"/>
</dbReference>
<keyword evidence="5" id="KW-0521">NADP</keyword>
<dbReference type="PROSITE" id="PS51330">
    <property type="entry name" value="DHFR_2"/>
    <property type="match status" value="1"/>
</dbReference>
<evidence type="ECO:0000256" key="1">
    <source>
        <dbReference type="ARBA" id="ARBA00004903"/>
    </source>
</evidence>
<dbReference type="PANTHER" id="PTHR48069">
    <property type="entry name" value="DIHYDROFOLATE REDUCTASE"/>
    <property type="match status" value="1"/>
</dbReference>
<dbReference type="PRINTS" id="PR00070">
    <property type="entry name" value="DHFR"/>
</dbReference>
<dbReference type="UniPathway" id="UPA00077">
    <property type="reaction ID" value="UER00158"/>
</dbReference>
<dbReference type="GO" id="GO:0046654">
    <property type="term" value="P:tetrahydrofolate biosynthetic process"/>
    <property type="evidence" value="ECO:0007669"/>
    <property type="project" value="UniProtKB-UniPathway"/>
</dbReference>
<dbReference type="InterPro" id="IPR017925">
    <property type="entry name" value="DHFR_CS"/>
</dbReference>
<dbReference type="EC" id="1.5.1.3" evidence="2"/>
<evidence type="ECO:0000256" key="3">
    <source>
        <dbReference type="ARBA" id="ARBA00018886"/>
    </source>
</evidence>
<feature type="region of interest" description="Disordered" evidence="8">
    <location>
        <begin position="45"/>
        <end position="70"/>
    </location>
</feature>